<reference evidence="1 2" key="1">
    <citation type="submission" date="2018-12" db="EMBL/GenBank/DDBJ databases">
        <authorList>
            <consortium name="Pathogen Informatics"/>
        </authorList>
    </citation>
    <scope>NUCLEOTIDE SEQUENCE [LARGE SCALE GENOMIC DNA]</scope>
    <source>
        <strain evidence="1 2">NCTC13635</strain>
    </source>
</reference>
<gene>
    <name evidence="1" type="ORF">NCTC13635_05711</name>
</gene>
<dbReference type="EMBL" id="LR134162">
    <property type="protein sequence ID" value="VEB06053.1"/>
    <property type="molecule type" value="Genomic_DNA"/>
</dbReference>
<organism evidence="1 2">
    <name type="scientific">Klebsiella pneumoniae</name>
    <dbReference type="NCBI Taxonomy" id="573"/>
    <lineage>
        <taxon>Bacteria</taxon>
        <taxon>Pseudomonadati</taxon>
        <taxon>Pseudomonadota</taxon>
        <taxon>Gammaproteobacteria</taxon>
        <taxon>Enterobacterales</taxon>
        <taxon>Enterobacteriaceae</taxon>
        <taxon>Klebsiella/Raoultella group</taxon>
        <taxon>Klebsiella</taxon>
        <taxon>Klebsiella pneumoniae complex</taxon>
    </lineage>
</organism>
<evidence type="ECO:0000313" key="1">
    <source>
        <dbReference type="EMBL" id="VEB06053.1"/>
    </source>
</evidence>
<protein>
    <submittedName>
        <fullName evidence="1">Uncharacterized protein</fullName>
    </submittedName>
</protein>
<sequence>MAFGDQLLGDLNDLRNMVRCARLAVGTQNIQRVKIFVHFGNHAIDQRDKAFAVFISALNDFVVDIGDIAHVLQLIAEKTQIGAPTTSKETKVRPWPI</sequence>
<dbReference type="AlphaFoldDB" id="A0A447S1W8"/>
<name>A0A447S1W8_KLEPN</name>
<dbReference type="Proteomes" id="UP000282433">
    <property type="component" value="Chromosome"/>
</dbReference>
<accession>A0A447S1W8</accession>
<proteinExistence type="predicted"/>
<evidence type="ECO:0000313" key="2">
    <source>
        <dbReference type="Proteomes" id="UP000282433"/>
    </source>
</evidence>